<evidence type="ECO:0000256" key="1">
    <source>
        <dbReference type="SAM" id="MobiDB-lite"/>
    </source>
</evidence>
<dbReference type="RefSeq" id="WP_109460783.1">
    <property type="nucleotide sequence ID" value="NZ_QFBC01000014.1"/>
</dbReference>
<dbReference type="OrthoDB" id="8392605at2"/>
<organism evidence="3 4">
    <name type="scientific">Metarhizobium album</name>
    <dbReference type="NCBI Taxonomy" id="2182425"/>
    <lineage>
        <taxon>Bacteria</taxon>
        <taxon>Pseudomonadati</taxon>
        <taxon>Pseudomonadota</taxon>
        <taxon>Alphaproteobacteria</taxon>
        <taxon>Hyphomicrobiales</taxon>
        <taxon>Rhizobiaceae</taxon>
        <taxon>Metarhizobium</taxon>
    </lineage>
</organism>
<feature type="region of interest" description="Disordered" evidence="1">
    <location>
        <begin position="1"/>
        <end position="60"/>
    </location>
</feature>
<gene>
    <name evidence="2" type="ORF">DEM27_23990</name>
    <name evidence="3" type="ORF">DEM27_24830</name>
</gene>
<dbReference type="EMBL" id="QFBC01000014">
    <property type="protein sequence ID" value="PWE53615.1"/>
    <property type="molecule type" value="Genomic_DNA"/>
</dbReference>
<evidence type="ECO:0000313" key="2">
    <source>
        <dbReference type="EMBL" id="PWE53615.1"/>
    </source>
</evidence>
<reference evidence="3 4" key="1">
    <citation type="submission" date="2018-05" db="EMBL/GenBank/DDBJ databases">
        <title>The draft genome of strain NS-104.</title>
        <authorList>
            <person name="Hang P."/>
            <person name="Jiang J."/>
        </authorList>
    </citation>
    <scope>NUCLEOTIDE SEQUENCE [LARGE SCALE GENOMIC DNA]</scope>
    <source>
        <strain evidence="3 4">NS-104</strain>
    </source>
</reference>
<dbReference type="AlphaFoldDB" id="A0A2U2DKC8"/>
<evidence type="ECO:0000313" key="3">
    <source>
        <dbReference type="EMBL" id="PWE53762.1"/>
    </source>
</evidence>
<accession>A0A2U2DKC8</accession>
<feature type="compositionally biased region" description="Polar residues" evidence="1">
    <location>
        <begin position="1"/>
        <end position="10"/>
    </location>
</feature>
<protein>
    <submittedName>
        <fullName evidence="3">Uncharacterized protein</fullName>
    </submittedName>
</protein>
<comment type="caution">
    <text evidence="3">The sequence shown here is derived from an EMBL/GenBank/DDBJ whole genome shotgun (WGS) entry which is preliminary data.</text>
</comment>
<sequence length="60" mass="6279">MSTNDTNATPEQRRPADVHPTPSNPEPADEESMAPTSVQPAGKKDESEPPIVNPVTGAAL</sequence>
<proteinExistence type="predicted"/>
<evidence type="ECO:0000313" key="4">
    <source>
        <dbReference type="Proteomes" id="UP000245252"/>
    </source>
</evidence>
<dbReference type="EMBL" id="QFBC01000014">
    <property type="protein sequence ID" value="PWE53762.1"/>
    <property type="molecule type" value="Genomic_DNA"/>
</dbReference>
<dbReference type="Proteomes" id="UP000245252">
    <property type="component" value="Unassembled WGS sequence"/>
</dbReference>
<name>A0A2U2DKC8_9HYPH</name>
<keyword evidence="4" id="KW-1185">Reference proteome</keyword>